<organism evidence="2 3">
    <name type="scientific">Pseudoduganella flava</name>
    <dbReference type="NCBI Taxonomy" id="871742"/>
    <lineage>
        <taxon>Bacteria</taxon>
        <taxon>Pseudomonadati</taxon>
        <taxon>Pseudomonadota</taxon>
        <taxon>Betaproteobacteria</taxon>
        <taxon>Burkholderiales</taxon>
        <taxon>Oxalobacteraceae</taxon>
        <taxon>Telluria group</taxon>
        <taxon>Pseudoduganella</taxon>
    </lineage>
</organism>
<keyword evidence="4" id="KW-1185">Reference proteome</keyword>
<dbReference type="InterPro" id="IPR007487">
    <property type="entry name" value="ABC_transpt-TYRBP-like"/>
</dbReference>
<dbReference type="Proteomes" id="UP000315112">
    <property type="component" value="Unassembled WGS sequence"/>
</dbReference>
<dbReference type="AlphaFoldDB" id="A0A562PIP9"/>
<evidence type="ECO:0000313" key="3">
    <source>
        <dbReference type="Proteomes" id="UP000315112"/>
    </source>
</evidence>
<dbReference type="InterPro" id="IPR006311">
    <property type="entry name" value="TAT_signal"/>
</dbReference>
<dbReference type="CDD" id="cd06325">
    <property type="entry name" value="PBP1_ABC_unchar_transporter"/>
    <property type="match status" value="1"/>
</dbReference>
<dbReference type="OrthoDB" id="9776955at2"/>
<dbReference type="EMBL" id="VLKW01000010">
    <property type="protein sequence ID" value="TWI44090.1"/>
    <property type="molecule type" value="Genomic_DNA"/>
</dbReference>
<reference evidence="2 3" key="1">
    <citation type="journal article" date="2015" name="Stand. Genomic Sci.">
        <title>Genomic Encyclopedia of Bacterial and Archaeal Type Strains, Phase III: the genomes of soil and plant-associated and newly described type strains.</title>
        <authorList>
            <person name="Whitman W.B."/>
            <person name="Woyke T."/>
            <person name="Klenk H.P."/>
            <person name="Zhou Y."/>
            <person name="Lilburn T.G."/>
            <person name="Beck B.J."/>
            <person name="De Vos P."/>
            <person name="Vandamme P."/>
            <person name="Eisen J.A."/>
            <person name="Garrity G."/>
            <person name="Hugenholtz P."/>
            <person name="Kyrpides N.C."/>
        </authorList>
    </citation>
    <scope>NUCLEOTIDE SEQUENCE [LARGE SCALE GENOMIC DNA]</scope>
    <source>
        <strain evidence="2 3">CGMCC 1.10685</strain>
    </source>
</reference>
<proteinExistence type="predicted"/>
<gene>
    <name evidence="1" type="ORF">GO485_29730</name>
    <name evidence="2" type="ORF">IP92_04609</name>
</gene>
<sequence>MAPVRNSHPDAPSRRALLRAGAGAALAAGMPLRAPAAVRVPRVAMILYRGETDVEKGFRDHFAGRLMPVEYLVRDVALDVTRVREHVAEARAWQADLIYTWGTPVSLAVAGRVGAVNPAVHVTDVPVVFTMVATPVGCGLVPSLTSSGRNLTGTCHVVPVRQQLAAIRAYRPFRRVGIIYNPVEPNSVQTVRELRAAMRAEGMTLLERPVPLDDTRRPQPASLPELVADLAERGATLLYIGPDSFLAAHRAPLTDAALAVGLPCFAATEVMLREGKALFGLVSDYGAVGRLTAHKAAQILQRRTPPADIPIETLARFTYVVNMRVAAQLNLPPPRSVSAYAELLT</sequence>
<dbReference type="EMBL" id="CP046904">
    <property type="protein sequence ID" value="QGZ42808.1"/>
    <property type="molecule type" value="Genomic_DNA"/>
</dbReference>
<protein>
    <submittedName>
        <fullName evidence="1">ABC transporter substrate-binding protein</fullName>
    </submittedName>
    <submittedName>
        <fullName evidence="2">Putative ABC transport system substrate-binding protein</fullName>
    </submittedName>
</protein>
<dbReference type="Proteomes" id="UP000437862">
    <property type="component" value="Chromosome"/>
</dbReference>
<dbReference type="PANTHER" id="PTHR35271">
    <property type="entry name" value="ABC TRANSPORTER, SUBSTRATE-BINDING LIPOPROTEIN-RELATED"/>
    <property type="match status" value="1"/>
</dbReference>
<evidence type="ECO:0000313" key="4">
    <source>
        <dbReference type="Proteomes" id="UP000437862"/>
    </source>
</evidence>
<dbReference type="RefSeq" id="WP_145879622.1">
    <property type="nucleotide sequence ID" value="NZ_CP046904.1"/>
</dbReference>
<dbReference type="Pfam" id="PF04392">
    <property type="entry name" value="ABC_sub_bind"/>
    <property type="match status" value="1"/>
</dbReference>
<reference evidence="2" key="2">
    <citation type="submission" date="2019-07" db="EMBL/GenBank/DDBJ databases">
        <authorList>
            <person name="Whitman W."/>
            <person name="Huntemann M."/>
            <person name="Clum A."/>
            <person name="Pillay M."/>
            <person name="Palaniappan K."/>
            <person name="Varghese N."/>
            <person name="Mikhailova N."/>
            <person name="Stamatis D."/>
            <person name="Reddy T."/>
            <person name="Daum C."/>
            <person name="Shapiro N."/>
            <person name="Ivanova N."/>
            <person name="Kyrpides N."/>
            <person name="Woyke T."/>
        </authorList>
    </citation>
    <scope>NUCLEOTIDE SEQUENCE</scope>
    <source>
        <strain evidence="2">CGMCC 1.10685</strain>
    </source>
</reference>
<evidence type="ECO:0000313" key="2">
    <source>
        <dbReference type="EMBL" id="TWI44090.1"/>
    </source>
</evidence>
<reference evidence="1 4" key="3">
    <citation type="submission" date="2019-12" db="EMBL/GenBank/DDBJ databases">
        <title>Draft Genome Sequences of Six Type Strains of the Genus Massilia.</title>
        <authorList>
            <person name="Miess H."/>
            <person name="Frediansyah A."/>
            <person name="Goeker M."/>
            <person name="Gross H."/>
        </authorList>
    </citation>
    <scope>NUCLEOTIDE SEQUENCE [LARGE SCALE GENOMIC DNA]</scope>
    <source>
        <strain evidence="1 4">DSM 26639</strain>
    </source>
</reference>
<evidence type="ECO:0000313" key="1">
    <source>
        <dbReference type="EMBL" id="QGZ42808.1"/>
    </source>
</evidence>
<name>A0A562PIP9_9BURK</name>
<accession>A0A562PIP9</accession>
<dbReference type="PANTHER" id="PTHR35271:SF1">
    <property type="entry name" value="ABC TRANSPORTER, SUBSTRATE-BINDING LIPOPROTEIN"/>
    <property type="match status" value="1"/>
</dbReference>
<dbReference type="PROSITE" id="PS51318">
    <property type="entry name" value="TAT"/>
    <property type="match status" value="1"/>
</dbReference>
<dbReference type="Gene3D" id="3.40.50.2300">
    <property type="match status" value="2"/>
</dbReference>